<feature type="compositionally biased region" description="Pro residues" evidence="1">
    <location>
        <begin position="326"/>
        <end position="335"/>
    </location>
</feature>
<dbReference type="RefSeq" id="WP_417922324.1">
    <property type="nucleotide sequence ID" value="NZ_JBHSFS010000002.1"/>
</dbReference>
<dbReference type="Gene3D" id="3.40.50.1580">
    <property type="entry name" value="Nucleoside phosphorylase domain"/>
    <property type="match status" value="1"/>
</dbReference>
<feature type="region of interest" description="Disordered" evidence="1">
    <location>
        <begin position="283"/>
        <end position="392"/>
    </location>
</feature>
<dbReference type="PANTHER" id="PTHR46832:SF1">
    <property type="entry name" value="5'-METHYLTHIOADENOSINE_S-ADENOSYLHOMOCYSTEINE NUCLEOSIDASE"/>
    <property type="match status" value="1"/>
</dbReference>
<evidence type="ECO:0000313" key="4">
    <source>
        <dbReference type="Proteomes" id="UP001595990"/>
    </source>
</evidence>
<feature type="domain" description="Nucleoside phosphorylase" evidence="2">
    <location>
        <begin position="9"/>
        <end position="219"/>
    </location>
</feature>
<accession>A0ABV9BDM0</accession>
<evidence type="ECO:0000259" key="2">
    <source>
        <dbReference type="Pfam" id="PF01048"/>
    </source>
</evidence>
<feature type="compositionally biased region" description="Polar residues" evidence="1">
    <location>
        <begin position="377"/>
        <end position="392"/>
    </location>
</feature>
<dbReference type="EMBL" id="JBHSFS010000002">
    <property type="protein sequence ID" value="MFC4512247.1"/>
    <property type="molecule type" value="Genomic_DNA"/>
</dbReference>
<evidence type="ECO:0000256" key="1">
    <source>
        <dbReference type="SAM" id="MobiDB-lite"/>
    </source>
</evidence>
<dbReference type="InterPro" id="IPR000845">
    <property type="entry name" value="Nucleoside_phosphorylase_d"/>
</dbReference>
<feature type="compositionally biased region" description="Low complexity" evidence="1">
    <location>
        <begin position="299"/>
        <end position="325"/>
    </location>
</feature>
<keyword evidence="4" id="KW-1185">Reference proteome</keyword>
<name>A0ABV9BDM0_9ACTN</name>
<organism evidence="3 4">
    <name type="scientific">Streptomyces ehimensis</name>
    <dbReference type="NCBI Taxonomy" id="68195"/>
    <lineage>
        <taxon>Bacteria</taxon>
        <taxon>Bacillati</taxon>
        <taxon>Actinomycetota</taxon>
        <taxon>Actinomycetes</taxon>
        <taxon>Kitasatosporales</taxon>
        <taxon>Streptomycetaceae</taxon>
        <taxon>Streptomyces</taxon>
    </lineage>
</organism>
<dbReference type="PANTHER" id="PTHR46832">
    <property type="entry name" value="5'-METHYLTHIOADENOSINE/S-ADENOSYLHOMOCYSTEINE NUCLEOSIDASE"/>
    <property type="match status" value="1"/>
</dbReference>
<protein>
    <recommendedName>
        <fullName evidence="2">Nucleoside phosphorylase domain-containing protein</fullName>
    </recommendedName>
</protein>
<feature type="compositionally biased region" description="Low complexity" evidence="1">
    <location>
        <begin position="336"/>
        <end position="350"/>
    </location>
</feature>
<comment type="caution">
    <text evidence="3">The sequence shown here is derived from an EMBL/GenBank/DDBJ whole genome shotgun (WGS) entry which is preliminary data.</text>
</comment>
<evidence type="ECO:0000313" key="3">
    <source>
        <dbReference type="EMBL" id="MFC4512247.1"/>
    </source>
</evidence>
<sequence length="493" mass="51146">MDGEARPPTVVVLTANSTEYKAIREHLIGVKKLKHASGTLAERGRLRGTRWRVALIETGGGSLTVATLTERVNSWFSPQALFFVGVAGGLEDNIRAGDVVVATKVYSIHGGKQTPEGFFVRPEAWRAAHRLEQAARHALRGTDWVHFKPIAAGDVVLADAASTIADHLRENYNDAVAIEQDGAGVAHAAQLNDQLSALVIRGITAQLADEGTAGYRAAEAAISIVKELGQGRGTFRSRRSSGRRWIRQWPKTMVASVVVVLALGLGAGAHGLVDAVVSHGKGKAVQVEDNGKPGPPRPAGTSSSTSPSSPTVTAPSGKPGSGTPDPSTPPSPPTLTTPSGKPGSGTLASGTAGGTGAGEGRLTLPSFSPAQPERDSTTSPFLTVSPSHGSPADTFTVSGTGCPVAGKQITVYFDGKALVPSDGNMTCKSGNRFTGTFSPPADHNQSLTCLDGNGNVYYWAPSPGSTYVVHVRMPGGEWPTAPSANYRVDRGST</sequence>
<proteinExistence type="predicted"/>
<dbReference type="Proteomes" id="UP001595990">
    <property type="component" value="Unassembled WGS sequence"/>
</dbReference>
<dbReference type="InterPro" id="IPR035994">
    <property type="entry name" value="Nucleoside_phosphorylase_sf"/>
</dbReference>
<reference evidence="4" key="1">
    <citation type="journal article" date="2019" name="Int. J. Syst. Evol. Microbiol.">
        <title>The Global Catalogue of Microorganisms (GCM) 10K type strain sequencing project: providing services to taxonomists for standard genome sequencing and annotation.</title>
        <authorList>
            <consortium name="The Broad Institute Genomics Platform"/>
            <consortium name="The Broad Institute Genome Sequencing Center for Infectious Disease"/>
            <person name="Wu L."/>
            <person name="Ma J."/>
        </authorList>
    </citation>
    <scope>NUCLEOTIDE SEQUENCE [LARGE SCALE GENOMIC DNA]</scope>
    <source>
        <strain evidence="4">CECT 8064</strain>
    </source>
</reference>
<dbReference type="Pfam" id="PF01048">
    <property type="entry name" value="PNP_UDP_1"/>
    <property type="match status" value="1"/>
</dbReference>
<gene>
    <name evidence="3" type="ORF">ACFPEN_04780</name>
</gene>
<dbReference type="CDD" id="cd09008">
    <property type="entry name" value="MTAN"/>
    <property type="match status" value="1"/>
</dbReference>
<dbReference type="SUPFAM" id="SSF53167">
    <property type="entry name" value="Purine and uridine phosphorylases"/>
    <property type="match status" value="1"/>
</dbReference>